<dbReference type="GO" id="GO:0005886">
    <property type="term" value="C:plasma membrane"/>
    <property type="evidence" value="ECO:0007669"/>
    <property type="project" value="UniProtKB-SubCell"/>
</dbReference>
<proteinExistence type="inferred from homology"/>
<dbReference type="EMBL" id="BA000045">
    <property type="protein sequence ID" value="BAC88681.1"/>
    <property type="molecule type" value="Genomic_DNA"/>
</dbReference>
<evidence type="ECO:0000256" key="15">
    <source>
        <dbReference type="ARBA" id="ARBA00025218"/>
    </source>
</evidence>
<dbReference type="PATRIC" id="fig|251221.4.peg.753"/>
<dbReference type="GO" id="GO:0006119">
    <property type="term" value="P:oxidative phosphorylation"/>
    <property type="evidence" value="ECO:0007669"/>
    <property type="project" value="UniProtKB-UniPathway"/>
</dbReference>
<keyword evidence="7 17" id="KW-0812">Transmembrane</keyword>
<dbReference type="UniPathway" id="UPA00705"/>
<feature type="transmembrane region" description="Helical" evidence="18">
    <location>
        <begin position="470"/>
        <end position="499"/>
    </location>
</feature>
<comment type="catalytic activity">
    <reaction evidence="16 18">
        <text>4 Fe(II)-[cytochrome c] + O2 + 8 H(+)(in) = 4 Fe(III)-[cytochrome c] + 2 H2O + 4 H(+)(out)</text>
        <dbReference type="Rhea" id="RHEA:11436"/>
        <dbReference type="Rhea" id="RHEA-COMP:10350"/>
        <dbReference type="Rhea" id="RHEA-COMP:14399"/>
        <dbReference type="ChEBI" id="CHEBI:15377"/>
        <dbReference type="ChEBI" id="CHEBI:15378"/>
        <dbReference type="ChEBI" id="CHEBI:15379"/>
        <dbReference type="ChEBI" id="CHEBI:29033"/>
        <dbReference type="ChEBI" id="CHEBI:29034"/>
        <dbReference type="EC" id="7.1.1.9"/>
    </reaction>
</comment>
<feature type="transmembrane region" description="Helical" evidence="18">
    <location>
        <begin position="205"/>
        <end position="232"/>
    </location>
</feature>
<evidence type="ECO:0000256" key="16">
    <source>
        <dbReference type="ARBA" id="ARBA00047816"/>
    </source>
</evidence>
<gene>
    <name evidence="20" type="primary">ctaD</name>
</gene>
<dbReference type="Gene3D" id="1.20.210.10">
    <property type="entry name" value="Cytochrome c oxidase-like, subunit I domain"/>
    <property type="match status" value="1"/>
</dbReference>
<feature type="transmembrane region" description="Helical" evidence="18">
    <location>
        <begin position="430"/>
        <end position="450"/>
    </location>
</feature>
<evidence type="ECO:0000256" key="10">
    <source>
        <dbReference type="ARBA" id="ARBA00022982"/>
    </source>
</evidence>
<keyword evidence="12 18" id="KW-0408">Iron</keyword>
<keyword evidence="21" id="KW-1185">Reference proteome</keyword>
<evidence type="ECO:0000259" key="19">
    <source>
        <dbReference type="PROSITE" id="PS50855"/>
    </source>
</evidence>
<feature type="transmembrane region" description="Helical" evidence="18">
    <location>
        <begin position="170"/>
        <end position="193"/>
    </location>
</feature>
<dbReference type="eggNOG" id="COG0843">
    <property type="taxonomic scope" value="Bacteria"/>
</dbReference>
<comment type="similarity">
    <text evidence="3 17">Belongs to the heme-copper respiratory oxidase family.</text>
</comment>
<reference evidence="20 21" key="1">
    <citation type="journal article" date="2003" name="DNA Res.">
        <title>Complete genome structure of Gloeobacter violaceus PCC 7421, a cyanobacterium that lacks thylakoids.</title>
        <authorList>
            <person name="Nakamura Y."/>
            <person name="Kaneko T."/>
            <person name="Sato S."/>
            <person name="Mimuro M."/>
            <person name="Miyashita H."/>
            <person name="Tsuchiya T."/>
            <person name="Sasamoto S."/>
            <person name="Watanabe A."/>
            <person name="Kawashima K."/>
            <person name="Kishida Y."/>
            <person name="Kiyokawa C."/>
            <person name="Kohara M."/>
            <person name="Matsumoto M."/>
            <person name="Matsuno A."/>
            <person name="Nakazaki N."/>
            <person name="Shimpo S."/>
            <person name="Takeuchi C."/>
            <person name="Yamada M."/>
            <person name="Tabata S."/>
        </authorList>
    </citation>
    <scope>NUCLEOTIDE SEQUENCE [LARGE SCALE GENOMIC DNA]</scope>
    <source>
        <strain evidence="21">ATCC 29082 / PCC 7421</strain>
    </source>
</reference>
<evidence type="ECO:0000256" key="2">
    <source>
        <dbReference type="ARBA" id="ARBA00004673"/>
    </source>
</evidence>
<keyword evidence="13 18" id="KW-0186">Copper</keyword>
<dbReference type="OrthoDB" id="9759913at2"/>
<keyword evidence="5 17" id="KW-0349">Heme</keyword>
<dbReference type="GO" id="GO:0015990">
    <property type="term" value="P:electron transport coupled proton transport"/>
    <property type="evidence" value="ECO:0007669"/>
    <property type="project" value="InterPro"/>
</dbReference>
<dbReference type="FunCoup" id="Q7NMM5">
    <property type="interactions" value="54"/>
</dbReference>
<feature type="transmembrane region" description="Helical" evidence="18">
    <location>
        <begin position="30"/>
        <end position="53"/>
    </location>
</feature>
<feature type="transmembrane region" description="Helical" evidence="18">
    <location>
        <begin position="114"/>
        <end position="134"/>
    </location>
</feature>
<evidence type="ECO:0000313" key="20">
    <source>
        <dbReference type="EMBL" id="BAC88681.1"/>
    </source>
</evidence>
<evidence type="ECO:0000256" key="4">
    <source>
        <dbReference type="ARBA" id="ARBA00022448"/>
    </source>
</evidence>
<dbReference type="NCBIfam" id="TIGR02891">
    <property type="entry name" value="CtaD_CoxA"/>
    <property type="match status" value="1"/>
</dbReference>
<feature type="transmembrane region" description="Helical" evidence="18">
    <location>
        <begin position="400"/>
        <end position="418"/>
    </location>
</feature>
<keyword evidence="14 18" id="KW-0472">Membrane</keyword>
<evidence type="ECO:0000256" key="6">
    <source>
        <dbReference type="ARBA" id="ARBA00022660"/>
    </source>
</evidence>
<comment type="pathway">
    <text evidence="2 18">Energy metabolism; oxidative phosphorylation.</text>
</comment>
<evidence type="ECO:0000256" key="11">
    <source>
        <dbReference type="ARBA" id="ARBA00022989"/>
    </source>
</evidence>
<dbReference type="GO" id="GO:0004129">
    <property type="term" value="F:cytochrome-c oxidase activity"/>
    <property type="evidence" value="ECO:0007669"/>
    <property type="project" value="UniProtKB-EC"/>
</dbReference>
<dbReference type="InterPro" id="IPR000883">
    <property type="entry name" value="Cyt_C_Oxase_1"/>
</dbReference>
<keyword evidence="4 17" id="KW-0813">Transport</keyword>
<keyword evidence="18" id="KW-1003">Cell membrane</keyword>
<keyword evidence="8 18" id="KW-0479">Metal-binding</keyword>
<comment type="subcellular location">
    <subcellularLocation>
        <location evidence="18">Cell membrane</location>
        <topology evidence="18">Multi-pass membrane protein</topology>
    </subcellularLocation>
    <subcellularLocation>
        <location evidence="1">Membrane</location>
        <topology evidence="1">Multi-pass membrane protein</topology>
    </subcellularLocation>
</comment>
<evidence type="ECO:0000256" key="13">
    <source>
        <dbReference type="ARBA" id="ARBA00023008"/>
    </source>
</evidence>
<dbReference type="InterPro" id="IPR014241">
    <property type="entry name" value="Cyt_c_oxidase_su1_bac"/>
</dbReference>
<keyword evidence="9" id="KW-1278">Translocase</keyword>
<dbReference type="InterPro" id="IPR023615">
    <property type="entry name" value="Cyt_c_Oxase_su1_BS"/>
</dbReference>
<name>Q7NMM5_GLOVI</name>
<dbReference type="SUPFAM" id="SSF81442">
    <property type="entry name" value="Cytochrome c oxidase subunit I-like"/>
    <property type="match status" value="1"/>
</dbReference>
<dbReference type="InParanoid" id="Q7NMM5"/>
<feature type="transmembrane region" description="Helical" evidence="18">
    <location>
        <begin position="288"/>
        <end position="309"/>
    </location>
</feature>
<dbReference type="EC" id="7.1.1.9" evidence="18"/>
<feature type="transmembrane region" description="Helical" evidence="18">
    <location>
        <begin position="73"/>
        <end position="102"/>
    </location>
</feature>
<dbReference type="STRING" id="251221.gene:10758216"/>
<dbReference type="InterPro" id="IPR036927">
    <property type="entry name" value="Cyt_c_oxase-like_su1_sf"/>
</dbReference>
<organism evidence="20 21">
    <name type="scientific">Gloeobacter violaceus (strain ATCC 29082 / PCC 7421)</name>
    <dbReference type="NCBI Taxonomy" id="251221"/>
    <lineage>
        <taxon>Bacteria</taxon>
        <taxon>Bacillati</taxon>
        <taxon>Cyanobacteriota</taxon>
        <taxon>Cyanophyceae</taxon>
        <taxon>Gloeobacterales</taxon>
        <taxon>Gloeobacteraceae</taxon>
        <taxon>Gloeobacter</taxon>
    </lineage>
</organism>
<dbReference type="KEGG" id="gvi:glr0740"/>
<dbReference type="GO" id="GO:0020037">
    <property type="term" value="F:heme binding"/>
    <property type="evidence" value="ECO:0007669"/>
    <property type="project" value="InterPro"/>
</dbReference>
<dbReference type="PANTHER" id="PTHR10422">
    <property type="entry name" value="CYTOCHROME C OXIDASE SUBUNIT 1"/>
    <property type="match status" value="1"/>
</dbReference>
<dbReference type="RefSeq" id="WP_011140742.1">
    <property type="nucleotide sequence ID" value="NC_005125.1"/>
</dbReference>
<dbReference type="Pfam" id="PF00115">
    <property type="entry name" value="COX1"/>
    <property type="match status" value="1"/>
</dbReference>
<dbReference type="EnsemblBacteria" id="BAC88681">
    <property type="protein sequence ID" value="BAC88681"/>
    <property type="gene ID" value="BAC88681"/>
</dbReference>
<reference evidence="20 21" key="2">
    <citation type="journal article" date="2003" name="DNA Res.">
        <title>Complete genome structure of Gloeobacter violaceus PCC 7421, a cyanobacterium that lacks thylakoids (supplement).</title>
        <authorList>
            <person name="Nakamura Y."/>
            <person name="Kaneko T."/>
            <person name="Sato S."/>
            <person name="Mimuro M."/>
            <person name="Miyashita H."/>
            <person name="Tsuchiya T."/>
            <person name="Sasamoto S."/>
            <person name="Watanabe A."/>
            <person name="Kawashima K."/>
            <person name="Kishida Y."/>
            <person name="Kiyokawa C."/>
            <person name="Kohara M."/>
            <person name="Matsumoto M."/>
            <person name="Matsuno A."/>
            <person name="Nakazaki N."/>
            <person name="Shimpo S."/>
            <person name="Takeuchi C."/>
            <person name="Yamada M."/>
            <person name="Tabata S."/>
        </authorList>
    </citation>
    <scope>NUCLEOTIDE SEQUENCE [LARGE SCALE GENOMIC DNA]</scope>
    <source>
        <strain evidence="21">ATCC 29082 / PCC 7421</strain>
    </source>
</reference>
<feature type="transmembrane region" description="Helical" evidence="18">
    <location>
        <begin position="252"/>
        <end position="276"/>
    </location>
</feature>
<sequence length="554" mass="60703">MVDVSASQTASNRATGDWRRYFTFNTDHKVIGIQYLVTAFTFYLIGGLQAMIIRAELATPESNVVSQDAYNGLFTLHATIMIFLWIIPMSAGLGNYLVPLMIGARDMAFPRLNAASFWLIPPAGLVLLSCYLVPSGPPQAGWWSYPPLSLQAIQVGEQTFFNYGQSLWCIGVGILGISSILAAVNFIATILAMRTEGMTLFRMPIFIWNTLVTSVITLLGVPVLTAAVVLLWSDLALGTAFFDPARGGDPVVYQHMFWFYSHPAVYIMILPAMGAVSEILPTFARKPLFGYRVVAISTVAIGVIGFTVWAHHMFTSGTPDWLRLFFMITSMTIAVPTGIKVFNWVATIWGGKLWLTTPMLFAMGFVGMFVAGGVTGVMLASVPVDIHVSNTYFVVAHLHYVLFGGSVLGLYAAVYYWFPKMTGRFLNETLGKVHFWTTIIGLNLAFLPMHQVGLLGMPRRVAEYLPQFTLLNQIVSLGAAVLGISTLPFLLNVLISWLAGTKAENDPWRSHGLEWTISSPPPLENFGQLPVITAGPYEYGIIGKGAGPEDPSET</sequence>
<dbReference type="InterPro" id="IPR023616">
    <property type="entry name" value="Cyt_c_oxase-like_su1_dom"/>
</dbReference>
<evidence type="ECO:0000256" key="1">
    <source>
        <dbReference type="ARBA" id="ARBA00004141"/>
    </source>
</evidence>
<dbReference type="AlphaFoldDB" id="Q7NMM5"/>
<evidence type="ECO:0000256" key="17">
    <source>
        <dbReference type="RuleBase" id="RU000370"/>
    </source>
</evidence>
<feature type="domain" description="Cytochrome oxidase subunit I profile" evidence="19">
    <location>
        <begin position="12"/>
        <end position="533"/>
    </location>
</feature>
<comment type="function">
    <text evidence="15 18">Cytochrome c oxidase is the component of the respiratory chain that catalyzes the reduction of oxygen to water. Subunits 1-3 form the functional core of the enzyme complex. CO I is the catalytic subunit of the enzyme. Electrons originating in cytochrome c are transferred via the copper A center of subunit 2 and heme A of subunit 1 to the bimetallic center formed by heme A3 and copper B.</text>
</comment>
<dbReference type="HOGENOM" id="CLU_011899_7_3_3"/>
<dbReference type="PROSITE" id="PS00077">
    <property type="entry name" value="COX1_CUB"/>
    <property type="match status" value="1"/>
</dbReference>
<keyword evidence="10 17" id="KW-0249">Electron transport</keyword>
<evidence type="ECO:0000256" key="3">
    <source>
        <dbReference type="ARBA" id="ARBA00009578"/>
    </source>
</evidence>
<dbReference type="PROSITE" id="PS50855">
    <property type="entry name" value="COX1"/>
    <property type="match status" value="1"/>
</dbReference>
<feature type="transmembrane region" description="Helical" evidence="18">
    <location>
        <begin position="321"/>
        <end position="342"/>
    </location>
</feature>
<evidence type="ECO:0000256" key="5">
    <source>
        <dbReference type="ARBA" id="ARBA00022617"/>
    </source>
</evidence>
<dbReference type="PRINTS" id="PR01165">
    <property type="entry name" value="CYCOXIDASEI"/>
</dbReference>
<evidence type="ECO:0000256" key="9">
    <source>
        <dbReference type="ARBA" id="ARBA00022967"/>
    </source>
</evidence>
<accession>Q7NMM5</accession>
<dbReference type="GO" id="GO:0009060">
    <property type="term" value="P:aerobic respiration"/>
    <property type="evidence" value="ECO:0000318"/>
    <property type="project" value="GO_Central"/>
</dbReference>
<keyword evidence="11 18" id="KW-1133">Transmembrane helix</keyword>
<evidence type="ECO:0000256" key="8">
    <source>
        <dbReference type="ARBA" id="ARBA00022723"/>
    </source>
</evidence>
<dbReference type="PANTHER" id="PTHR10422:SF18">
    <property type="entry name" value="CYTOCHROME C OXIDASE SUBUNIT 1"/>
    <property type="match status" value="1"/>
</dbReference>
<feature type="transmembrane region" description="Helical" evidence="18">
    <location>
        <begin position="354"/>
        <end position="380"/>
    </location>
</feature>
<evidence type="ECO:0000256" key="14">
    <source>
        <dbReference type="ARBA" id="ARBA00023136"/>
    </source>
</evidence>
<dbReference type="FunFam" id="1.20.210.10:FF:000004">
    <property type="entry name" value="Cytochrome c oxidase subunit 1"/>
    <property type="match status" value="1"/>
</dbReference>
<dbReference type="Proteomes" id="UP000000557">
    <property type="component" value="Chromosome"/>
</dbReference>
<protein>
    <recommendedName>
        <fullName evidence="18">Cytochrome c oxidase subunit 1</fullName>
        <ecNumber evidence="18">7.1.1.9</ecNumber>
    </recommendedName>
</protein>
<evidence type="ECO:0000256" key="7">
    <source>
        <dbReference type="ARBA" id="ARBA00022692"/>
    </source>
</evidence>
<evidence type="ECO:0000313" key="21">
    <source>
        <dbReference type="Proteomes" id="UP000000557"/>
    </source>
</evidence>
<evidence type="ECO:0000256" key="12">
    <source>
        <dbReference type="ARBA" id="ARBA00023004"/>
    </source>
</evidence>
<evidence type="ECO:0000256" key="18">
    <source>
        <dbReference type="RuleBase" id="RU363061"/>
    </source>
</evidence>
<dbReference type="GO" id="GO:0022904">
    <property type="term" value="P:respiratory electron transport chain"/>
    <property type="evidence" value="ECO:0000318"/>
    <property type="project" value="GO_Central"/>
</dbReference>
<dbReference type="GO" id="GO:0046872">
    <property type="term" value="F:metal ion binding"/>
    <property type="evidence" value="ECO:0007669"/>
    <property type="project" value="UniProtKB-KW"/>
</dbReference>
<keyword evidence="6 17" id="KW-0679">Respiratory chain</keyword>